<evidence type="ECO:0000313" key="5">
    <source>
        <dbReference type="EMBL" id="STZ14485.1"/>
    </source>
</evidence>
<dbReference type="EMBL" id="MUXU01000066">
    <property type="protein sequence ID" value="OOR87665.1"/>
    <property type="molecule type" value="Genomic_DNA"/>
</dbReference>
<sequence length="113" mass="12729">MADTDNIPTPQTPPPWASLSSKEEKQWGELDTIKLNNDKGWLKAYGHVVIVVTYIIASIFIVAFLILAFHYLAPNSWTWLDQSQINKIQSMLFSGSMGAIFINTMRTQLSKAI</sequence>
<protein>
    <submittedName>
        <fullName evidence="3">Uncharacterized protein</fullName>
    </submittedName>
</protein>
<dbReference type="EMBL" id="UGQE01000004">
    <property type="protein sequence ID" value="STZ14485.1"/>
    <property type="molecule type" value="Genomic_DNA"/>
</dbReference>
<feature type="transmembrane region" description="Helical" evidence="2">
    <location>
        <begin position="44"/>
        <end position="68"/>
    </location>
</feature>
<evidence type="ECO:0000313" key="6">
    <source>
        <dbReference type="Proteomes" id="UP000190435"/>
    </source>
</evidence>
<organism evidence="3 6">
    <name type="scientific">Moraxella caviae</name>
    <dbReference type="NCBI Taxonomy" id="34060"/>
    <lineage>
        <taxon>Bacteria</taxon>
        <taxon>Pseudomonadati</taxon>
        <taxon>Pseudomonadota</taxon>
        <taxon>Gammaproteobacteria</taxon>
        <taxon>Moraxellales</taxon>
        <taxon>Moraxellaceae</taxon>
        <taxon>Moraxella</taxon>
    </lineage>
</organism>
<dbReference type="AlphaFoldDB" id="A0A1S9ZW48"/>
<evidence type="ECO:0000256" key="1">
    <source>
        <dbReference type="SAM" id="MobiDB-lite"/>
    </source>
</evidence>
<feature type="region of interest" description="Disordered" evidence="1">
    <location>
        <begin position="1"/>
        <end position="23"/>
    </location>
</feature>
<feature type="transmembrane region" description="Helical" evidence="2">
    <location>
        <begin position="88"/>
        <end position="105"/>
    </location>
</feature>
<keyword evidence="2" id="KW-0472">Membrane</keyword>
<keyword evidence="2" id="KW-1133">Transmembrane helix</keyword>
<dbReference type="OrthoDB" id="8481520at2"/>
<dbReference type="Proteomes" id="UP000190435">
    <property type="component" value="Unassembled WGS sequence"/>
</dbReference>
<evidence type="ECO:0000313" key="4">
    <source>
        <dbReference type="EMBL" id="STZ14016.1"/>
    </source>
</evidence>
<dbReference type="RefSeq" id="WP_078277342.1">
    <property type="nucleotide sequence ID" value="NZ_CAACXO010000052.1"/>
</dbReference>
<evidence type="ECO:0000313" key="7">
    <source>
        <dbReference type="Proteomes" id="UP000255279"/>
    </source>
</evidence>
<evidence type="ECO:0000256" key="2">
    <source>
        <dbReference type="SAM" id="Phobius"/>
    </source>
</evidence>
<reference evidence="4 7" key="2">
    <citation type="submission" date="2018-06" db="EMBL/GenBank/DDBJ databases">
        <authorList>
            <consortium name="Pathogen Informatics"/>
            <person name="Doyle S."/>
        </authorList>
    </citation>
    <scope>NUCLEOTIDE SEQUENCE [LARGE SCALE GENOMIC DNA]</scope>
    <source>
        <strain evidence="4 7">NCTC10293</strain>
    </source>
</reference>
<evidence type="ECO:0000313" key="3">
    <source>
        <dbReference type="EMBL" id="OOR87665.1"/>
    </source>
</evidence>
<dbReference type="Proteomes" id="UP000255279">
    <property type="component" value="Unassembled WGS sequence"/>
</dbReference>
<dbReference type="EMBL" id="UGQE01000004">
    <property type="protein sequence ID" value="STZ14016.1"/>
    <property type="molecule type" value="Genomic_DNA"/>
</dbReference>
<reference evidence="3 6" key="1">
    <citation type="submission" date="2017-02" db="EMBL/GenBank/DDBJ databases">
        <title>Draft genome sequence of Moraxella caviae CCUG 355 type strain.</title>
        <authorList>
            <person name="Engstrom-Jakobsson H."/>
            <person name="Salva-Serra F."/>
            <person name="Thorell K."/>
            <person name="Gonzales-Siles L."/>
            <person name="Karlsson R."/>
            <person name="Boulund F."/>
            <person name="Engstrand L."/>
            <person name="Moore E."/>
        </authorList>
    </citation>
    <scope>NUCLEOTIDE SEQUENCE [LARGE SCALE GENOMIC DNA]</scope>
    <source>
        <strain evidence="3 6">CCUG 355</strain>
    </source>
</reference>
<keyword evidence="6" id="KW-1185">Reference proteome</keyword>
<name>A0A1S9ZW48_9GAMM</name>
<proteinExistence type="predicted"/>
<keyword evidence="2" id="KW-0812">Transmembrane</keyword>
<gene>
    <name evidence="3" type="ORF">B0181_09945</name>
    <name evidence="4" type="ORF">NCTC10293_01605</name>
    <name evidence="5" type="ORF">NCTC10293_02079</name>
</gene>
<accession>A0A1S9ZW48</accession>